<dbReference type="EMBL" id="FNNG01000026">
    <property type="protein sequence ID" value="SDX85635.1"/>
    <property type="molecule type" value="Genomic_DNA"/>
</dbReference>
<evidence type="ECO:0000313" key="2">
    <source>
        <dbReference type="EMBL" id="SDX85635.1"/>
    </source>
</evidence>
<organism evidence="2 3">
    <name type="scientific">Tepidimicrobium xylanilyticum</name>
    <dbReference type="NCBI Taxonomy" id="1123352"/>
    <lineage>
        <taxon>Bacteria</taxon>
        <taxon>Bacillati</taxon>
        <taxon>Bacillota</taxon>
        <taxon>Tissierellia</taxon>
        <taxon>Tissierellales</taxon>
        <taxon>Tepidimicrobiaceae</taxon>
        <taxon>Tepidimicrobium</taxon>
    </lineage>
</organism>
<evidence type="ECO:0000256" key="1">
    <source>
        <dbReference type="SAM" id="Phobius"/>
    </source>
</evidence>
<keyword evidence="3" id="KW-1185">Reference proteome</keyword>
<dbReference type="AlphaFoldDB" id="A0A1H3F3Y9"/>
<keyword evidence="1" id="KW-0812">Transmembrane</keyword>
<dbReference type="RefSeq" id="WP_093755160.1">
    <property type="nucleotide sequence ID" value="NZ_FNNG01000026.1"/>
</dbReference>
<proteinExistence type="predicted"/>
<feature type="transmembrane region" description="Helical" evidence="1">
    <location>
        <begin position="7"/>
        <end position="27"/>
    </location>
</feature>
<keyword evidence="1" id="KW-1133">Transmembrane helix</keyword>
<reference evidence="2 3" key="1">
    <citation type="submission" date="2016-10" db="EMBL/GenBank/DDBJ databases">
        <authorList>
            <person name="de Groot N.N."/>
        </authorList>
    </citation>
    <scope>NUCLEOTIDE SEQUENCE [LARGE SCALE GENOMIC DNA]</scope>
    <source>
        <strain evidence="2 3">DSM 23310</strain>
    </source>
</reference>
<protein>
    <submittedName>
        <fullName evidence="2">Uncharacterized protein</fullName>
    </submittedName>
</protein>
<evidence type="ECO:0000313" key="3">
    <source>
        <dbReference type="Proteomes" id="UP000198828"/>
    </source>
</evidence>
<name>A0A1H3F3Y9_9FIRM</name>
<dbReference type="Proteomes" id="UP000198828">
    <property type="component" value="Unassembled WGS sequence"/>
</dbReference>
<keyword evidence="1" id="KW-0472">Membrane</keyword>
<sequence length="69" mass="7988">MKIVLNAIILMFSVICIIAFLLFVENITPETHFLSREMINAVVFGWLGLYLLRLYWSYSQKESGGTKDE</sequence>
<accession>A0A1H3F3Y9</accession>
<feature type="transmembrane region" description="Helical" evidence="1">
    <location>
        <begin position="39"/>
        <end position="56"/>
    </location>
</feature>
<gene>
    <name evidence="2" type="ORF">SAMN05660923_03059</name>
</gene>